<evidence type="ECO:0000313" key="10">
    <source>
        <dbReference type="Proteomes" id="UP001611494"/>
    </source>
</evidence>
<name>A0ABW7W3X6_9NOCA</name>
<feature type="domain" description="ABC transmembrane type-1" evidence="8">
    <location>
        <begin position="79"/>
        <end position="262"/>
    </location>
</feature>
<dbReference type="Gene3D" id="1.10.3720.10">
    <property type="entry name" value="MetI-like"/>
    <property type="match status" value="2"/>
</dbReference>
<feature type="transmembrane region" description="Helical" evidence="7">
    <location>
        <begin position="244"/>
        <end position="265"/>
    </location>
</feature>
<dbReference type="PROSITE" id="PS51318">
    <property type="entry name" value="TAT"/>
    <property type="match status" value="1"/>
</dbReference>
<evidence type="ECO:0000256" key="5">
    <source>
        <dbReference type="ARBA" id="ARBA00022989"/>
    </source>
</evidence>
<feature type="transmembrane region" description="Helical" evidence="7">
    <location>
        <begin position="343"/>
        <end position="368"/>
    </location>
</feature>
<evidence type="ECO:0000256" key="4">
    <source>
        <dbReference type="ARBA" id="ARBA00022692"/>
    </source>
</evidence>
<accession>A0ABW7W3X6</accession>
<dbReference type="PROSITE" id="PS50928">
    <property type="entry name" value="ABC_TM1"/>
    <property type="match status" value="2"/>
</dbReference>
<feature type="transmembrane region" description="Helical" evidence="7">
    <location>
        <begin position="285"/>
        <end position="304"/>
    </location>
</feature>
<dbReference type="PANTHER" id="PTHR30043:SF1">
    <property type="entry name" value="ABC TRANSPORT SYSTEM PERMEASE PROTEIN P69"/>
    <property type="match status" value="1"/>
</dbReference>
<feature type="transmembrane region" description="Helical" evidence="7">
    <location>
        <begin position="131"/>
        <end position="154"/>
    </location>
</feature>
<evidence type="ECO:0000259" key="8">
    <source>
        <dbReference type="PROSITE" id="PS50928"/>
    </source>
</evidence>
<feature type="transmembrane region" description="Helical" evidence="7">
    <location>
        <begin position="446"/>
        <end position="468"/>
    </location>
</feature>
<sequence>MSTLLHIERTGSKPPAPDAIRRALLRTLAAAAVSATLAGAWYIDFAPATLLDGLDEIAALLDRMLPPRLDDPGRISVLAVETLLMAVLGTVLAAVVSVPLAFLAARNTTPHPAVHGAARAVITFCRAMPDLLFAALFVRALGIGVLPGVLALALHSIGMLGKLFADAIEQTDTGPREAVRATGAGYFREMLNAVVPQVVPAWIGAFVYRVDINLRMSVVLGFVGAGGIGFALQDALRGLIYPRALGIVGVILVIIAAMEVLTIVIRRTLLTPSRSGPLRDRRTRFAFGALAVGTCLASLMVLQIDPVALVTWPWQSLEVFGRMIPPDFGALGIELFDAALQTVAIGVVATAIGVVLSVPLGLVAAVNVTPHPVIYWFARAWILVVRAVPELIVAVVFVAALGLGPVAGTCALAIGSIGFLGKLVAEAVEEIDPGPLEAVRAVGGGWWKTLFAAVIPQAVPALIGAGLYLLDVNIRTSTVLGIVGAGGIGYLLFESIRTLNFDIAGAIVIVVFGIVYTIERLSGWIRSLVV</sequence>
<dbReference type="CDD" id="cd06261">
    <property type="entry name" value="TM_PBP2"/>
    <property type="match status" value="2"/>
</dbReference>
<keyword evidence="3" id="KW-1003">Cell membrane</keyword>
<dbReference type="Proteomes" id="UP001611494">
    <property type="component" value="Unassembled WGS sequence"/>
</dbReference>
<organism evidence="9 10">
    <name type="scientific">Nocardia testacea</name>
    <dbReference type="NCBI Taxonomy" id="248551"/>
    <lineage>
        <taxon>Bacteria</taxon>
        <taxon>Bacillati</taxon>
        <taxon>Actinomycetota</taxon>
        <taxon>Actinomycetes</taxon>
        <taxon>Mycobacteriales</taxon>
        <taxon>Nocardiaceae</taxon>
        <taxon>Nocardia</taxon>
    </lineage>
</organism>
<feature type="transmembrane region" description="Helical" evidence="7">
    <location>
        <begin position="380"/>
        <end position="400"/>
    </location>
</feature>
<reference evidence="9 10" key="1">
    <citation type="submission" date="2024-10" db="EMBL/GenBank/DDBJ databases">
        <title>The Natural Products Discovery Center: Release of the First 8490 Sequenced Strains for Exploring Actinobacteria Biosynthetic Diversity.</title>
        <authorList>
            <person name="Kalkreuter E."/>
            <person name="Kautsar S.A."/>
            <person name="Yang D."/>
            <person name="Bader C.D."/>
            <person name="Teijaro C.N."/>
            <person name="Fluegel L."/>
            <person name="Davis C.M."/>
            <person name="Simpson J.R."/>
            <person name="Lauterbach L."/>
            <person name="Steele A.D."/>
            <person name="Gui C."/>
            <person name="Meng S."/>
            <person name="Li G."/>
            <person name="Viehrig K."/>
            <person name="Ye F."/>
            <person name="Su P."/>
            <person name="Kiefer A.F."/>
            <person name="Nichols A."/>
            <person name="Cepeda A.J."/>
            <person name="Yan W."/>
            <person name="Fan B."/>
            <person name="Jiang Y."/>
            <person name="Adhikari A."/>
            <person name="Zheng C.-J."/>
            <person name="Schuster L."/>
            <person name="Cowan T.M."/>
            <person name="Smanski M.J."/>
            <person name="Chevrette M.G."/>
            <person name="De Carvalho L.P.S."/>
            <person name="Shen B."/>
        </authorList>
    </citation>
    <scope>NUCLEOTIDE SEQUENCE [LARGE SCALE GENOMIC DNA]</scope>
    <source>
        <strain evidence="9 10">NPDC019377</strain>
    </source>
</reference>
<dbReference type="NCBIfam" id="TIGR01097">
    <property type="entry name" value="PhnE"/>
    <property type="match status" value="2"/>
</dbReference>
<evidence type="ECO:0000313" key="9">
    <source>
        <dbReference type="EMBL" id="MFI2233269.1"/>
    </source>
</evidence>
<keyword evidence="4 7" id="KW-0812">Transmembrane</keyword>
<feature type="domain" description="ABC transmembrane type-1" evidence="8">
    <location>
        <begin position="339"/>
        <end position="522"/>
    </location>
</feature>
<feature type="transmembrane region" description="Helical" evidence="7">
    <location>
        <begin position="474"/>
        <end position="492"/>
    </location>
</feature>
<dbReference type="SUPFAM" id="SSF161098">
    <property type="entry name" value="MetI-like"/>
    <property type="match status" value="2"/>
</dbReference>
<evidence type="ECO:0000256" key="6">
    <source>
        <dbReference type="ARBA" id="ARBA00023136"/>
    </source>
</evidence>
<dbReference type="EMBL" id="JBIRYL010000012">
    <property type="protein sequence ID" value="MFI2233269.1"/>
    <property type="molecule type" value="Genomic_DNA"/>
</dbReference>
<dbReference type="InterPro" id="IPR035906">
    <property type="entry name" value="MetI-like_sf"/>
</dbReference>
<gene>
    <name evidence="9" type="primary">phnE</name>
    <name evidence="9" type="ORF">ACH49Z_25815</name>
</gene>
<keyword evidence="5 7" id="KW-1133">Transmembrane helix</keyword>
<evidence type="ECO:0000256" key="2">
    <source>
        <dbReference type="ARBA" id="ARBA00022448"/>
    </source>
</evidence>
<dbReference type="InterPro" id="IPR006311">
    <property type="entry name" value="TAT_signal"/>
</dbReference>
<evidence type="ECO:0000256" key="7">
    <source>
        <dbReference type="RuleBase" id="RU363032"/>
    </source>
</evidence>
<dbReference type="PANTHER" id="PTHR30043">
    <property type="entry name" value="PHOSPHONATES TRANSPORT SYSTEM PERMEASE PROTEIN"/>
    <property type="match status" value="1"/>
</dbReference>
<proteinExistence type="inferred from homology"/>
<evidence type="ECO:0000256" key="1">
    <source>
        <dbReference type="ARBA" id="ARBA00004651"/>
    </source>
</evidence>
<comment type="similarity">
    <text evidence="7">Belongs to the binding-protein-dependent transport system permease family.</text>
</comment>
<keyword evidence="6 7" id="KW-0472">Membrane</keyword>
<feature type="transmembrane region" description="Helical" evidence="7">
    <location>
        <begin position="499"/>
        <end position="518"/>
    </location>
</feature>
<feature type="transmembrane region" description="Helical" evidence="7">
    <location>
        <begin position="190"/>
        <end position="207"/>
    </location>
</feature>
<protein>
    <submittedName>
        <fullName evidence="9">Phosphonate ABC transporter, permease protein PhnE</fullName>
    </submittedName>
</protein>
<feature type="transmembrane region" description="Helical" evidence="7">
    <location>
        <begin position="83"/>
        <end position="105"/>
    </location>
</feature>
<keyword evidence="2 7" id="KW-0813">Transport</keyword>
<keyword evidence="10" id="KW-1185">Reference proteome</keyword>
<dbReference type="InterPro" id="IPR000515">
    <property type="entry name" value="MetI-like"/>
</dbReference>
<comment type="caution">
    <text evidence="9">The sequence shown here is derived from an EMBL/GenBank/DDBJ whole genome shotgun (WGS) entry which is preliminary data.</text>
</comment>
<feature type="transmembrane region" description="Helical" evidence="7">
    <location>
        <begin position="214"/>
        <end position="232"/>
    </location>
</feature>
<feature type="transmembrane region" description="Helical" evidence="7">
    <location>
        <begin position="23"/>
        <end position="43"/>
    </location>
</feature>
<comment type="subcellular location">
    <subcellularLocation>
        <location evidence="1 7">Cell membrane</location>
        <topology evidence="1 7">Multi-pass membrane protein</topology>
    </subcellularLocation>
</comment>
<evidence type="ECO:0000256" key="3">
    <source>
        <dbReference type="ARBA" id="ARBA00022475"/>
    </source>
</evidence>
<dbReference type="RefSeq" id="WP_397065370.1">
    <property type="nucleotide sequence ID" value="NZ_JBIRYL010000012.1"/>
</dbReference>
<dbReference type="InterPro" id="IPR005769">
    <property type="entry name" value="PhnE/PtxC"/>
</dbReference>
<dbReference type="Pfam" id="PF00528">
    <property type="entry name" value="BPD_transp_1"/>
    <property type="match status" value="2"/>
</dbReference>